<protein>
    <submittedName>
        <fullName evidence="9">Peptidase M10, metallopeptidase</fullName>
    </submittedName>
</protein>
<accession>A0A1R3FUP8</accession>
<dbReference type="Gene3D" id="3.40.390.10">
    <property type="entry name" value="Collagenase (Catalytic Domain)"/>
    <property type="match status" value="1"/>
</dbReference>
<name>A0A1R3FUP8_9ROSI</name>
<dbReference type="OrthoDB" id="637682at2759"/>
<evidence type="ECO:0000256" key="4">
    <source>
        <dbReference type="ARBA" id="ARBA00022723"/>
    </source>
</evidence>
<evidence type="ECO:0000256" key="7">
    <source>
        <dbReference type="ARBA" id="ARBA00022946"/>
    </source>
</evidence>
<dbReference type="Pfam" id="PF02536">
    <property type="entry name" value="mTERF"/>
    <property type="match status" value="1"/>
</dbReference>
<keyword evidence="3" id="KW-0645">Protease</keyword>
<evidence type="ECO:0000313" key="10">
    <source>
        <dbReference type="Proteomes" id="UP000187203"/>
    </source>
</evidence>
<organism evidence="9 10">
    <name type="scientific">Corchorus olitorius</name>
    <dbReference type="NCBI Taxonomy" id="93759"/>
    <lineage>
        <taxon>Eukaryota</taxon>
        <taxon>Viridiplantae</taxon>
        <taxon>Streptophyta</taxon>
        <taxon>Embryophyta</taxon>
        <taxon>Tracheophyta</taxon>
        <taxon>Spermatophyta</taxon>
        <taxon>Magnoliopsida</taxon>
        <taxon>eudicotyledons</taxon>
        <taxon>Gunneridae</taxon>
        <taxon>Pentapetalae</taxon>
        <taxon>rosids</taxon>
        <taxon>malvids</taxon>
        <taxon>Malvales</taxon>
        <taxon>Malvaceae</taxon>
        <taxon>Grewioideae</taxon>
        <taxon>Apeibeae</taxon>
        <taxon>Corchorus</taxon>
    </lineage>
</organism>
<dbReference type="Proteomes" id="UP000187203">
    <property type="component" value="Unassembled WGS sequence"/>
</dbReference>
<keyword evidence="10" id="KW-1185">Reference proteome</keyword>
<comment type="similarity">
    <text evidence="1">Belongs to the mTERF family.</text>
</comment>
<dbReference type="AlphaFoldDB" id="A0A1R3FUP8"/>
<evidence type="ECO:0000256" key="3">
    <source>
        <dbReference type="ARBA" id="ARBA00022670"/>
    </source>
</evidence>
<keyword evidence="7" id="KW-0809">Transit peptide</keyword>
<dbReference type="GO" id="GO:0003676">
    <property type="term" value="F:nucleic acid binding"/>
    <property type="evidence" value="ECO:0007669"/>
    <property type="project" value="InterPro"/>
</dbReference>
<comment type="caution">
    <text evidence="9">The sequence shown here is derived from an EMBL/GenBank/DDBJ whole genome shotgun (WGS) entry which is preliminary data.</text>
</comment>
<dbReference type="GO" id="GO:0006508">
    <property type="term" value="P:proteolysis"/>
    <property type="evidence" value="ECO:0007669"/>
    <property type="project" value="UniProtKB-KW"/>
</dbReference>
<keyword evidence="2" id="KW-0806">Transcription termination</keyword>
<keyword evidence="2" id="KW-0805">Transcription regulation</keyword>
<dbReference type="PANTHER" id="PTHR13068">
    <property type="entry name" value="CGI-12 PROTEIN-RELATED"/>
    <property type="match status" value="1"/>
</dbReference>
<keyword evidence="5" id="KW-0378">Hydrolase</keyword>
<evidence type="ECO:0000313" key="9">
    <source>
        <dbReference type="EMBL" id="OMO49589.1"/>
    </source>
</evidence>
<dbReference type="GO" id="GO:0006353">
    <property type="term" value="P:DNA-templated transcription termination"/>
    <property type="evidence" value="ECO:0007669"/>
    <property type="project" value="UniProtKB-KW"/>
</dbReference>
<dbReference type="GO" id="GO:0008270">
    <property type="term" value="F:zinc ion binding"/>
    <property type="evidence" value="ECO:0007669"/>
    <property type="project" value="InterPro"/>
</dbReference>
<proteinExistence type="inferred from homology"/>
<dbReference type="GO" id="GO:0004222">
    <property type="term" value="F:metalloendopeptidase activity"/>
    <property type="evidence" value="ECO:0007669"/>
    <property type="project" value="InterPro"/>
</dbReference>
<dbReference type="InterPro" id="IPR038538">
    <property type="entry name" value="MTERF_sf"/>
</dbReference>
<keyword evidence="4" id="KW-0479">Metal-binding</keyword>
<evidence type="ECO:0000259" key="8">
    <source>
        <dbReference type="Pfam" id="PF00413"/>
    </source>
</evidence>
<feature type="domain" description="Peptidase M10 metallopeptidase" evidence="8">
    <location>
        <begin position="287"/>
        <end position="360"/>
    </location>
</feature>
<dbReference type="InterPro" id="IPR001818">
    <property type="entry name" value="Pept_M10_metallopeptidase"/>
</dbReference>
<dbReference type="SUPFAM" id="SSF55486">
    <property type="entry name" value="Metalloproteases ('zincins'), catalytic domain"/>
    <property type="match status" value="1"/>
</dbReference>
<dbReference type="GO" id="GO:0031012">
    <property type="term" value="C:extracellular matrix"/>
    <property type="evidence" value="ECO:0007669"/>
    <property type="project" value="InterPro"/>
</dbReference>
<sequence length="362" mass="41588">MLQMEQVRSQKATRRCVENHKLSEGRRGSALSVSKKVQLKNNPTQPDSVLNLFKNHGFSHTQIRKIVERMPKLLLCNAEKTLLPKFQFFYSKGIPSSDLSVVLSSNPKVLHCNIDNCIIPNFNYFKDFTHCDDSEVILAYKGCSAILAENFQSIVAPNVALLREHGVPDSHIMTELVRHPRNFILNHDKFRRSVEEVEKLGFNPLKSHFLEALQVLVQISKSTWERKLNVFKEWGWSDEDFVIAFEKYPRCMMLSEDKIIKPRKEDNSKVFSASSSVIQRFYQETTNTEWEVACCTMMLMNIGALILVPNEIDLESVTVHEIGHLLGLQHSLVMYAYFDSGITKRKLSRDDVHGIRALYGLL</sequence>
<reference evidence="10" key="1">
    <citation type="submission" date="2013-09" db="EMBL/GenBank/DDBJ databases">
        <title>Corchorus olitorius genome sequencing.</title>
        <authorList>
            <person name="Alam M."/>
            <person name="Haque M.S."/>
            <person name="Islam M.S."/>
            <person name="Emdad E.M."/>
            <person name="Islam M.M."/>
            <person name="Ahmed B."/>
            <person name="Halim A."/>
            <person name="Hossen Q.M.M."/>
            <person name="Hossain M.Z."/>
            <person name="Ahmed R."/>
            <person name="Khan M.M."/>
            <person name="Islam R."/>
            <person name="Rashid M.M."/>
            <person name="Khan S.A."/>
            <person name="Rahman M.S."/>
            <person name="Alam M."/>
            <person name="Yahiya A.S."/>
            <person name="Khan M.S."/>
            <person name="Azam M.S."/>
            <person name="Haque T."/>
            <person name="Lashkar M.Z.H."/>
            <person name="Akhand A.I."/>
            <person name="Morshed G."/>
            <person name="Roy S."/>
            <person name="Uddin K.S."/>
            <person name="Rabeya T."/>
            <person name="Hossain A.S."/>
            <person name="Chowdhury A."/>
            <person name="Snigdha A.R."/>
            <person name="Mortoza M.S."/>
            <person name="Matin S.A."/>
            <person name="Hoque S.M.E."/>
            <person name="Islam M.K."/>
            <person name="Roy D.K."/>
            <person name="Haider R."/>
            <person name="Moosa M.M."/>
            <person name="Elias S.M."/>
            <person name="Hasan A.M."/>
            <person name="Jahan S."/>
            <person name="Shafiuddin M."/>
            <person name="Mahmood N."/>
            <person name="Shommy N.S."/>
        </authorList>
    </citation>
    <scope>NUCLEOTIDE SEQUENCE [LARGE SCALE GENOMIC DNA]</scope>
    <source>
        <strain evidence="10">cv. O-4</strain>
    </source>
</reference>
<dbReference type="Pfam" id="PF00413">
    <property type="entry name" value="Peptidase_M10"/>
    <property type="match status" value="1"/>
</dbReference>
<dbReference type="SMART" id="SM00733">
    <property type="entry name" value="Mterf"/>
    <property type="match status" value="5"/>
</dbReference>
<dbReference type="EMBL" id="AWUE01024834">
    <property type="protein sequence ID" value="OMO49589.1"/>
    <property type="molecule type" value="Genomic_DNA"/>
</dbReference>
<keyword evidence="6" id="KW-0862">Zinc</keyword>
<evidence type="ECO:0000256" key="6">
    <source>
        <dbReference type="ARBA" id="ARBA00022833"/>
    </source>
</evidence>
<dbReference type="Gene3D" id="1.25.70.10">
    <property type="entry name" value="Transcription termination factor 3, mitochondrial"/>
    <property type="match status" value="1"/>
</dbReference>
<gene>
    <name evidence="9" type="ORF">COLO4_38486</name>
</gene>
<evidence type="ECO:0000256" key="5">
    <source>
        <dbReference type="ARBA" id="ARBA00022801"/>
    </source>
</evidence>
<dbReference type="InterPro" id="IPR024079">
    <property type="entry name" value="MetalloPept_cat_dom_sf"/>
</dbReference>
<evidence type="ECO:0000256" key="2">
    <source>
        <dbReference type="ARBA" id="ARBA00022472"/>
    </source>
</evidence>
<evidence type="ECO:0000256" key="1">
    <source>
        <dbReference type="ARBA" id="ARBA00007692"/>
    </source>
</evidence>
<keyword evidence="2" id="KW-0804">Transcription</keyword>
<dbReference type="PANTHER" id="PTHR13068:SF166">
    <property type="entry name" value="TRANSCRIPTION TERMINATION FACTOR MTERF15, MITOCHONDRIAL-LIKE"/>
    <property type="match status" value="1"/>
</dbReference>
<dbReference type="InterPro" id="IPR003690">
    <property type="entry name" value="MTERF"/>
</dbReference>